<dbReference type="STRING" id="215243.A0A0D2CZ59"/>
<gene>
    <name evidence="2" type="ORF">PV06_11417</name>
</gene>
<name>A0A0D2CZ59_9EURO</name>
<dbReference type="InterPro" id="IPR029062">
    <property type="entry name" value="Class_I_gatase-like"/>
</dbReference>
<dbReference type="Pfam" id="PF01965">
    <property type="entry name" value="DJ-1_PfpI"/>
    <property type="match status" value="1"/>
</dbReference>
<dbReference type="EMBL" id="KN847362">
    <property type="protein sequence ID" value="KIW36318.1"/>
    <property type="molecule type" value="Genomic_DNA"/>
</dbReference>
<accession>A0A0D2CZ59</accession>
<feature type="domain" description="DJ-1/PfpI" evidence="1">
    <location>
        <begin position="56"/>
        <end position="188"/>
    </location>
</feature>
<dbReference type="Proteomes" id="UP000053342">
    <property type="component" value="Unassembled WGS sequence"/>
</dbReference>
<evidence type="ECO:0000259" key="1">
    <source>
        <dbReference type="Pfam" id="PF01965"/>
    </source>
</evidence>
<evidence type="ECO:0000313" key="3">
    <source>
        <dbReference type="Proteomes" id="UP000053342"/>
    </source>
</evidence>
<dbReference type="PANTHER" id="PTHR43130:SF7">
    <property type="entry name" value="DJ-1_PFPI DOMAIN-CONTAINING PROTEIN"/>
    <property type="match status" value="1"/>
</dbReference>
<reference evidence="2 3" key="1">
    <citation type="submission" date="2015-01" db="EMBL/GenBank/DDBJ databases">
        <title>The Genome Sequence of Exophiala oligosperma CBS72588.</title>
        <authorList>
            <consortium name="The Broad Institute Genomics Platform"/>
            <person name="Cuomo C."/>
            <person name="de Hoog S."/>
            <person name="Gorbushina A."/>
            <person name="Stielow B."/>
            <person name="Teixiera M."/>
            <person name="Abouelleil A."/>
            <person name="Chapman S.B."/>
            <person name="Priest M."/>
            <person name="Young S.K."/>
            <person name="Wortman J."/>
            <person name="Nusbaum C."/>
            <person name="Birren B."/>
        </authorList>
    </citation>
    <scope>NUCLEOTIDE SEQUENCE [LARGE SCALE GENOMIC DNA]</scope>
    <source>
        <strain evidence="2 3">CBS 72588</strain>
    </source>
</reference>
<dbReference type="Gene3D" id="3.40.50.880">
    <property type="match status" value="1"/>
</dbReference>
<proteinExistence type="predicted"/>
<sequence>MAPLNIGILVYDYQAIDIIGPTDLLNSSSKVLAERLRTFIPVDDEVIEQAPDFIFHHIGLTREPVRLLTSALTIVPSTTVHECPELDFLLIGGPAPVRFQLAEEYADFIRRHVASGKLTFSTCTGAAVLAAAGVLDGKSATINNIEYDWVKKRYPRVNWTKERKWIIDGNIWTAGGAVAGMDMFSHWLKENYGLSVLTNGALGLDYEPRDYDGLFTVLPKRYDDEETLNSGKNISRLSLPTAEDPL</sequence>
<dbReference type="AlphaFoldDB" id="A0A0D2CZ59"/>
<keyword evidence="3" id="KW-1185">Reference proteome</keyword>
<dbReference type="OrthoDB" id="543156at2759"/>
<dbReference type="SUPFAM" id="SSF52317">
    <property type="entry name" value="Class I glutamine amidotransferase-like"/>
    <property type="match status" value="1"/>
</dbReference>
<dbReference type="InterPro" id="IPR002818">
    <property type="entry name" value="DJ-1/PfpI"/>
</dbReference>
<dbReference type="GeneID" id="27363491"/>
<evidence type="ECO:0000313" key="2">
    <source>
        <dbReference type="EMBL" id="KIW36318.1"/>
    </source>
</evidence>
<dbReference type="InterPro" id="IPR052158">
    <property type="entry name" value="INH-QAR"/>
</dbReference>
<dbReference type="RefSeq" id="XP_016256534.1">
    <property type="nucleotide sequence ID" value="XM_016413086.1"/>
</dbReference>
<dbReference type="VEuPathDB" id="FungiDB:PV06_11417"/>
<dbReference type="PANTHER" id="PTHR43130">
    <property type="entry name" value="ARAC-FAMILY TRANSCRIPTIONAL REGULATOR"/>
    <property type="match status" value="1"/>
</dbReference>
<organism evidence="2 3">
    <name type="scientific">Exophiala oligosperma</name>
    <dbReference type="NCBI Taxonomy" id="215243"/>
    <lineage>
        <taxon>Eukaryota</taxon>
        <taxon>Fungi</taxon>
        <taxon>Dikarya</taxon>
        <taxon>Ascomycota</taxon>
        <taxon>Pezizomycotina</taxon>
        <taxon>Eurotiomycetes</taxon>
        <taxon>Chaetothyriomycetidae</taxon>
        <taxon>Chaetothyriales</taxon>
        <taxon>Herpotrichiellaceae</taxon>
        <taxon>Exophiala</taxon>
    </lineage>
</organism>
<protein>
    <recommendedName>
        <fullName evidence="1">DJ-1/PfpI domain-containing protein</fullName>
    </recommendedName>
</protein>